<dbReference type="Proteomes" id="UP001607303">
    <property type="component" value="Unassembled WGS sequence"/>
</dbReference>
<gene>
    <name evidence="2" type="ORF">V1477_005945</name>
</gene>
<evidence type="ECO:0000313" key="2">
    <source>
        <dbReference type="EMBL" id="KAL2745791.1"/>
    </source>
</evidence>
<reference evidence="2 3" key="1">
    <citation type="journal article" date="2024" name="Ann. Entomol. Soc. Am.">
        <title>Genomic analyses of the southern and eastern yellowjacket wasps (Hymenoptera: Vespidae) reveal evolutionary signatures of social life.</title>
        <authorList>
            <person name="Catto M.A."/>
            <person name="Caine P.B."/>
            <person name="Orr S.E."/>
            <person name="Hunt B.G."/>
            <person name="Goodisman M.A.D."/>
        </authorList>
    </citation>
    <scope>NUCLEOTIDE SEQUENCE [LARGE SCALE GENOMIC DNA]</scope>
    <source>
        <strain evidence="2">232</strain>
        <tissue evidence="2">Head and thorax</tissue>
    </source>
</reference>
<sequence length="76" mass="7492">MREPKHRPTFIGRLNAAEVAAFRQKEKSVGSGTRRWWKKVGGGGEGGGQRGVRGSGGGDGGGGGGSGGSGVVVGAL</sequence>
<organism evidence="2 3">
    <name type="scientific">Vespula maculifrons</name>
    <name type="common">Eastern yellow jacket</name>
    <name type="synonym">Wasp</name>
    <dbReference type="NCBI Taxonomy" id="7453"/>
    <lineage>
        <taxon>Eukaryota</taxon>
        <taxon>Metazoa</taxon>
        <taxon>Ecdysozoa</taxon>
        <taxon>Arthropoda</taxon>
        <taxon>Hexapoda</taxon>
        <taxon>Insecta</taxon>
        <taxon>Pterygota</taxon>
        <taxon>Neoptera</taxon>
        <taxon>Endopterygota</taxon>
        <taxon>Hymenoptera</taxon>
        <taxon>Apocrita</taxon>
        <taxon>Aculeata</taxon>
        <taxon>Vespoidea</taxon>
        <taxon>Vespidae</taxon>
        <taxon>Vespinae</taxon>
        <taxon>Vespula</taxon>
    </lineage>
</organism>
<feature type="region of interest" description="Disordered" evidence="1">
    <location>
        <begin position="25"/>
        <end position="76"/>
    </location>
</feature>
<feature type="compositionally biased region" description="Gly residues" evidence="1">
    <location>
        <begin position="40"/>
        <end position="76"/>
    </location>
</feature>
<comment type="caution">
    <text evidence="2">The sequence shown here is derived from an EMBL/GenBank/DDBJ whole genome shotgun (WGS) entry which is preliminary data.</text>
</comment>
<name>A0ABD2CL55_VESMC</name>
<protein>
    <submittedName>
        <fullName evidence="2">Uncharacterized protein</fullName>
    </submittedName>
</protein>
<dbReference type="AlphaFoldDB" id="A0ABD2CL55"/>
<evidence type="ECO:0000256" key="1">
    <source>
        <dbReference type="SAM" id="MobiDB-lite"/>
    </source>
</evidence>
<evidence type="ECO:0000313" key="3">
    <source>
        <dbReference type="Proteomes" id="UP001607303"/>
    </source>
</evidence>
<keyword evidence="3" id="KW-1185">Reference proteome</keyword>
<accession>A0ABD2CL55</accession>
<proteinExistence type="predicted"/>
<dbReference type="EMBL" id="JAYRBN010000040">
    <property type="protein sequence ID" value="KAL2745791.1"/>
    <property type="molecule type" value="Genomic_DNA"/>
</dbReference>